<organism evidence="2 3">
    <name type="scientific">Chitinophaga sancti</name>
    <dbReference type="NCBI Taxonomy" id="1004"/>
    <lineage>
        <taxon>Bacteria</taxon>
        <taxon>Pseudomonadati</taxon>
        <taxon>Bacteroidota</taxon>
        <taxon>Chitinophagia</taxon>
        <taxon>Chitinophagales</taxon>
        <taxon>Chitinophagaceae</taxon>
        <taxon>Chitinophaga</taxon>
    </lineage>
</organism>
<evidence type="ECO:0000313" key="2">
    <source>
        <dbReference type="EMBL" id="SFW22435.1"/>
    </source>
</evidence>
<evidence type="ECO:0000256" key="1">
    <source>
        <dbReference type="SAM" id="Coils"/>
    </source>
</evidence>
<gene>
    <name evidence="2" type="ORF">SAMN05661012_00571</name>
</gene>
<keyword evidence="1" id="KW-0175">Coiled coil</keyword>
<dbReference type="AlphaFoldDB" id="A0A1K1MH66"/>
<feature type="coiled-coil region" evidence="1">
    <location>
        <begin position="279"/>
        <end position="306"/>
    </location>
</feature>
<dbReference type="Proteomes" id="UP000183788">
    <property type="component" value="Unassembled WGS sequence"/>
</dbReference>
<accession>A0A1K1MH66</accession>
<protein>
    <submittedName>
        <fullName evidence="2">Uncharacterized protein</fullName>
    </submittedName>
</protein>
<reference evidence="2 3" key="1">
    <citation type="submission" date="2016-11" db="EMBL/GenBank/DDBJ databases">
        <authorList>
            <person name="Jaros S."/>
            <person name="Januszkiewicz K."/>
            <person name="Wedrychowicz H."/>
        </authorList>
    </citation>
    <scope>NUCLEOTIDE SEQUENCE [LARGE SCALE GENOMIC DNA]</scope>
    <source>
        <strain evidence="2 3">DSM 784</strain>
    </source>
</reference>
<sequence>MEKNDRIYLRKRLRLMSVIENFLYDLGFKSYFSIENPQYLIMKKWLLLFCLAGNVPAMAQTCCPVIDTLHVNGGLSVGANYNPAFPLNVGAKARFSNQTHFGDWFDDTPYGAGIQIARPANQGDTRFHLSFVRAGQWVAGIGFLQSSNTFAIQNYGNNSGSSGIFISAASNVGINNRAPTTTLDVNGSIRAETGMYIGMAALPTGYALAVNGTIGTTKLKVIQAWADYVFAPDYKLPSLQEVEAHIKAQHKLPDIPSEKQIAAEGLDIGDMQKLQMQKIEELTLYIIDLKKQLDAQQKEIEVLKAK</sequence>
<dbReference type="EMBL" id="FPIZ01000002">
    <property type="protein sequence ID" value="SFW22435.1"/>
    <property type="molecule type" value="Genomic_DNA"/>
</dbReference>
<proteinExistence type="predicted"/>
<evidence type="ECO:0000313" key="3">
    <source>
        <dbReference type="Proteomes" id="UP000183788"/>
    </source>
</evidence>
<name>A0A1K1MH66_9BACT</name>
<dbReference type="STRING" id="1004.SAMN05661012_00571"/>